<accession>A0A243BEK6</accession>
<evidence type="ECO:0000313" key="1">
    <source>
        <dbReference type="EMBL" id="OTY44547.1"/>
    </source>
</evidence>
<evidence type="ECO:0000313" key="2">
    <source>
        <dbReference type="Proteomes" id="UP000195089"/>
    </source>
</evidence>
<name>A0A243BEK6_BACTU</name>
<proteinExistence type="predicted"/>
<dbReference type="RefSeq" id="WP_088119513.1">
    <property type="nucleotide sequence ID" value="NZ_NFDL01000047.1"/>
</dbReference>
<protein>
    <submittedName>
        <fullName evidence="1">DUF3954 domain-containing protein</fullName>
    </submittedName>
</protein>
<dbReference type="Pfam" id="PF13128">
    <property type="entry name" value="DUF3954"/>
    <property type="match status" value="1"/>
</dbReference>
<dbReference type="InterPro" id="IPR025017">
    <property type="entry name" value="DUF3954"/>
</dbReference>
<dbReference type="Proteomes" id="UP000195089">
    <property type="component" value="Unassembled WGS sequence"/>
</dbReference>
<dbReference type="EMBL" id="NFDL01000047">
    <property type="protein sequence ID" value="OTY44547.1"/>
    <property type="molecule type" value="Genomic_DNA"/>
</dbReference>
<gene>
    <name evidence="1" type="ORF">BK742_13010</name>
</gene>
<sequence>MGVILVEFRKENLVEMTAEIDLKINGIYIVKNGQVQLIEPPKSRFGEQSFVYQSGKVIQIEERKTRLI</sequence>
<reference evidence="1 2" key="1">
    <citation type="submission" date="2016-10" db="EMBL/GenBank/DDBJ databases">
        <title>Comparative genomics of Bacillus thuringiensis reveals a path to pathogens against multiple invertebrate hosts.</title>
        <authorList>
            <person name="Zheng J."/>
            <person name="Gao Q."/>
            <person name="Liu H."/>
            <person name="Peng D."/>
            <person name="Ruan L."/>
            <person name="Sun M."/>
        </authorList>
    </citation>
    <scope>NUCLEOTIDE SEQUENCE [LARGE SCALE GENOMIC DNA]</scope>
    <source>
        <strain evidence="1">BGSC 4BX1</strain>
    </source>
</reference>
<organism evidence="1 2">
    <name type="scientific">Bacillus thuringiensis serovar pingluonsis</name>
    <dbReference type="NCBI Taxonomy" id="180881"/>
    <lineage>
        <taxon>Bacteria</taxon>
        <taxon>Bacillati</taxon>
        <taxon>Bacillota</taxon>
        <taxon>Bacilli</taxon>
        <taxon>Bacillales</taxon>
        <taxon>Bacillaceae</taxon>
        <taxon>Bacillus</taxon>
        <taxon>Bacillus cereus group</taxon>
    </lineage>
</organism>
<comment type="caution">
    <text evidence="1">The sequence shown here is derived from an EMBL/GenBank/DDBJ whole genome shotgun (WGS) entry which is preliminary data.</text>
</comment>
<dbReference type="AlphaFoldDB" id="A0A243BEK6"/>